<dbReference type="InterPro" id="IPR023997">
    <property type="entry name" value="TonB-dep_OMP_SusC/RagA_CS"/>
</dbReference>
<evidence type="ECO:0000256" key="6">
    <source>
        <dbReference type="ARBA" id="ARBA00023237"/>
    </source>
</evidence>
<dbReference type="InterPro" id="IPR039426">
    <property type="entry name" value="TonB-dep_rcpt-like"/>
</dbReference>
<protein>
    <submittedName>
        <fullName evidence="10">SusC/RagA family TonB-linked outer membrane protein</fullName>
    </submittedName>
</protein>
<evidence type="ECO:0000256" key="7">
    <source>
        <dbReference type="PROSITE-ProRule" id="PRU01360"/>
    </source>
</evidence>
<dbReference type="EMBL" id="JBHUIV010000016">
    <property type="protein sequence ID" value="MFD2201811.1"/>
    <property type="molecule type" value="Genomic_DNA"/>
</dbReference>
<evidence type="ECO:0000256" key="2">
    <source>
        <dbReference type="ARBA" id="ARBA00022448"/>
    </source>
</evidence>
<evidence type="ECO:0000313" key="11">
    <source>
        <dbReference type="Proteomes" id="UP001597414"/>
    </source>
</evidence>
<dbReference type="InterPro" id="IPR037066">
    <property type="entry name" value="Plug_dom_sf"/>
</dbReference>
<keyword evidence="8" id="KW-0732">Signal</keyword>
<dbReference type="InterPro" id="IPR012910">
    <property type="entry name" value="Plug_dom"/>
</dbReference>
<comment type="caution">
    <text evidence="10">The sequence shown here is derived from an EMBL/GenBank/DDBJ whole genome shotgun (WGS) entry which is preliminary data.</text>
</comment>
<keyword evidence="11" id="KW-1185">Reference proteome</keyword>
<evidence type="ECO:0000256" key="5">
    <source>
        <dbReference type="ARBA" id="ARBA00023136"/>
    </source>
</evidence>
<gene>
    <name evidence="10" type="ORF">ACFSKV_09545</name>
</gene>
<organism evidence="10 11">
    <name type="scientific">Shivajiella indica</name>
    <dbReference type="NCBI Taxonomy" id="872115"/>
    <lineage>
        <taxon>Bacteria</taxon>
        <taxon>Pseudomonadati</taxon>
        <taxon>Bacteroidota</taxon>
        <taxon>Cytophagia</taxon>
        <taxon>Cytophagales</taxon>
        <taxon>Cyclobacteriaceae</taxon>
        <taxon>Shivajiella</taxon>
    </lineage>
</organism>
<evidence type="ECO:0000259" key="9">
    <source>
        <dbReference type="Pfam" id="PF07715"/>
    </source>
</evidence>
<feature type="domain" description="TonB-dependent receptor plug" evidence="9">
    <location>
        <begin position="120"/>
        <end position="224"/>
    </location>
</feature>
<evidence type="ECO:0000256" key="1">
    <source>
        <dbReference type="ARBA" id="ARBA00004571"/>
    </source>
</evidence>
<comment type="similarity">
    <text evidence="7">Belongs to the TonB-dependent receptor family.</text>
</comment>
<dbReference type="SUPFAM" id="SSF49464">
    <property type="entry name" value="Carboxypeptidase regulatory domain-like"/>
    <property type="match status" value="1"/>
</dbReference>
<dbReference type="NCBIfam" id="TIGR04056">
    <property type="entry name" value="OMP_RagA_SusC"/>
    <property type="match status" value="1"/>
</dbReference>
<feature type="chain" id="PRO_5045694162" evidence="8">
    <location>
        <begin position="20"/>
        <end position="1060"/>
    </location>
</feature>
<dbReference type="Pfam" id="PF13715">
    <property type="entry name" value="CarbopepD_reg_2"/>
    <property type="match status" value="1"/>
</dbReference>
<keyword evidence="3 7" id="KW-1134">Transmembrane beta strand</keyword>
<accession>A0ABW5BAW2</accession>
<dbReference type="PROSITE" id="PS52016">
    <property type="entry name" value="TONB_DEPENDENT_REC_3"/>
    <property type="match status" value="1"/>
</dbReference>
<dbReference type="Proteomes" id="UP001597414">
    <property type="component" value="Unassembled WGS sequence"/>
</dbReference>
<evidence type="ECO:0000256" key="3">
    <source>
        <dbReference type="ARBA" id="ARBA00022452"/>
    </source>
</evidence>
<dbReference type="InterPro" id="IPR023996">
    <property type="entry name" value="TonB-dep_OMP_SusC/RagA"/>
</dbReference>
<dbReference type="RefSeq" id="WP_380801840.1">
    <property type="nucleotide sequence ID" value="NZ_JBHUIV010000016.1"/>
</dbReference>
<keyword evidence="2 7" id="KW-0813">Transport</keyword>
<dbReference type="Gene3D" id="2.60.40.1120">
    <property type="entry name" value="Carboxypeptidase-like, regulatory domain"/>
    <property type="match status" value="1"/>
</dbReference>
<name>A0ABW5BAW2_9BACT</name>
<dbReference type="InterPro" id="IPR008969">
    <property type="entry name" value="CarboxyPept-like_regulatory"/>
</dbReference>
<dbReference type="SUPFAM" id="SSF56935">
    <property type="entry name" value="Porins"/>
    <property type="match status" value="1"/>
</dbReference>
<dbReference type="InterPro" id="IPR036942">
    <property type="entry name" value="Beta-barrel_TonB_sf"/>
</dbReference>
<proteinExistence type="inferred from homology"/>
<sequence>MKKQLLTSLLCLMLSFGFAQTDRYLLSGTVKDAKSGLPLPGAIVSPDDLSSGTVADENGTFRLRLKPGTHNISASYLGFERTVMEITLTSDTEISFSLTELDMDLSEVEIMATGYQEIPKERATGSFVHLDNELVNRRISTNILDRLEDVTPGLIFNRTGPANDPISIRGRSTIFANTQPLIIIDNFPYDGPLENLNPNDVESITVLRDAAAASIWGARAGNGVIVITTKRGKADAPNLSINSNINIFQTPDLFYQPVMSIDDFIGMEELLFERNFYNAQINNINRPALSPAVEALLSARNGLISQEELQRQLNTFRSRDVRHDFTRHFYRPAINQQHNINLSGGTGNYRYAISAGLDRNLENVVGNDNSRYTLSIKNNWNLLSNKLEIGTGVYLTRWNRDTRTEIPRNIFPYETFTDNDGNALPVTRDYSRRFIESTAGLGLMDWNYYPLKEIGAGNIENIENDVRLNLNLGYKIADGLKAGIFYQYWTNVNKTENLQGLDLYSTRDLINRFAQENPDGTLSFPVPRNSILDIQNTGAFSHSLRGQISYNKVISPVSSIDAVAGWELKDFQSISREFRYYGYRENIGISQPVDLISSFRQFHSGFQATIFDGTRHRGLTDRFLSQYFNAAYTYKNRYNVSLSARRDASNLFGVDGNQRAVPLWSAGMGWVISEESFLNADYLPFLKLRATYGENGNVDKSVSALTTATYFTNSAFLLAGGELAAQISSPENRLLRWERIKILNFGLDFETKNSRIRGTVETYIKNGVDLIGDSPFSPSTGFFRARVNSASTRTTGMDMDIQSQNLTGRFQWTSNLMFSTIKEEVTDYFFRGTPINYLAQPQGQLFPLEDRPLFAIYSLPWAGLNPDTGNPIGILDGELSENYAEIFTNTSPEDLTFHGPRRPQAFGAFRNTFQYKGFTLSANISFRARYYYRRESVLYTSVLRGQGGHADFAKRWQQPGDEDFTQVPSMPASVNNVRDNFYRYSDVLVERGDHIRLQDIRFSYDLSTVENIRLPFKRAEIYTYINNLGIIWKKSNDPIDPDFRQMLPPRSIAMGINLNF</sequence>
<evidence type="ECO:0000256" key="8">
    <source>
        <dbReference type="SAM" id="SignalP"/>
    </source>
</evidence>
<keyword evidence="4 7" id="KW-0812">Transmembrane</keyword>
<dbReference type="Pfam" id="PF07715">
    <property type="entry name" value="Plug"/>
    <property type="match status" value="1"/>
</dbReference>
<feature type="signal peptide" evidence="8">
    <location>
        <begin position="1"/>
        <end position="19"/>
    </location>
</feature>
<comment type="subcellular location">
    <subcellularLocation>
        <location evidence="1 7">Cell outer membrane</location>
        <topology evidence="1 7">Multi-pass membrane protein</topology>
    </subcellularLocation>
</comment>
<evidence type="ECO:0000256" key="4">
    <source>
        <dbReference type="ARBA" id="ARBA00022692"/>
    </source>
</evidence>
<keyword evidence="6 7" id="KW-0998">Cell outer membrane</keyword>
<dbReference type="Gene3D" id="2.40.170.20">
    <property type="entry name" value="TonB-dependent receptor, beta-barrel domain"/>
    <property type="match status" value="1"/>
</dbReference>
<dbReference type="NCBIfam" id="TIGR04057">
    <property type="entry name" value="SusC_RagA_signa"/>
    <property type="match status" value="1"/>
</dbReference>
<keyword evidence="5 7" id="KW-0472">Membrane</keyword>
<dbReference type="Gene3D" id="2.170.130.10">
    <property type="entry name" value="TonB-dependent receptor, plug domain"/>
    <property type="match status" value="1"/>
</dbReference>
<reference evidence="11" key="1">
    <citation type="journal article" date="2019" name="Int. J. Syst. Evol. Microbiol.">
        <title>The Global Catalogue of Microorganisms (GCM) 10K type strain sequencing project: providing services to taxonomists for standard genome sequencing and annotation.</title>
        <authorList>
            <consortium name="The Broad Institute Genomics Platform"/>
            <consortium name="The Broad Institute Genome Sequencing Center for Infectious Disease"/>
            <person name="Wu L."/>
            <person name="Ma J."/>
        </authorList>
    </citation>
    <scope>NUCLEOTIDE SEQUENCE [LARGE SCALE GENOMIC DNA]</scope>
    <source>
        <strain evidence="11">KCTC 19812</strain>
    </source>
</reference>
<evidence type="ECO:0000313" key="10">
    <source>
        <dbReference type="EMBL" id="MFD2201811.1"/>
    </source>
</evidence>